<dbReference type="InterPro" id="IPR014039">
    <property type="entry name" value="Transl_elong_EFTs/EF1B_dimer"/>
</dbReference>
<dbReference type="Proteomes" id="UP001478817">
    <property type="component" value="Unassembled WGS sequence"/>
</dbReference>
<reference evidence="8 9" key="1">
    <citation type="submission" date="2024-04" db="EMBL/GenBank/DDBJ databases">
        <title>Human intestinal bacterial collection.</title>
        <authorList>
            <person name="Pauvert C."/>
            <person name="Hitch T.C.A."/>
            <person name="Clavel T."/>
        </authorList>
    </citation>
    <scope>NUCLEOTIDE SEQUENCE [LARGE SCALE GENOMIC DNA]</scope>
    <source>
        <strain evidence="8 9">CLA-AA-H197</strain>
    </source>
</reference>
<dbReference type="RefSeq" id="WP_349181295.1">
    <property type="nucleotide sequence ID" value="NZ_JBBNGS010000002.1"/>
</dbReference>
<dbReference type="PANTHER" id="PTHR11741">
    <property type="entry name" value="ELONGATION FACTOR TS"/>
    <property type="match status" value="1"/>
</dbReference>
<keyword evidence="4 6" id="KW-0648">Protein biosynthesis</keyword>
<dbReference type="EMBL" id="JBBNGS010000002">
    <property type="protein sequence ID" value="MEQ2636950.1"/>
    <property type="molecule type" value="Genomic_DNA"/>
</dbReference>
<name>A0ABV1IF59_9ACTN</name>
<evidence type="ECO:0000313" key="8">
    <source>
        <dbReference type="EMBL" id="MEQ2636950.1"/>
    </source>
</evidence>
<sequence>MAQITAALVKQLREMTDSPMMECKKALVEADGDIEKAVDVLRTMGIAKAVKRAGRDTNEGTIATYVSEDGKTGAILELSCETDFVGTNPKFTGFAADLAKVVAEQNPADVEALKACSMNGETVESALTEMIHVIGENMKVLRFQRVAVENGAMTGYIHLGGKLADIVVCEFSKPETGATDEFKTFAHDVAMHIAATAPVATTREDVPAATVEHEMSIYKAQAAESGKPEAIQERMAQGRLEKYFKEFVLCEQEFVKDSSVTIDVLAKKVSKSLGDDIKVKTFVLYRFGEEA</sequence>
<dbReference type="Pfam" id="PF00889">
    <property type="entry name" value="EF_TS"/>
    <property type="match status" value="1"/>
</dbReference>
<keyword evidence="6" id="KW-0963">Cytoplasm</keyword>
<dbReference type="SUPFAM" id="SSF46934">
    <property type="entry name" value="UBA-like"/>
    <property type="match status" value="1"/>
</dbReference>
<dbReference type="GO" id="GO:0003746">
    <property type="term" value="F:translation elongation factor activity"/>
    <property type="evidence" value="ECO:0007669"/>
    <property type="project" value="UniProtKB-KW"/>
</dbReference>
<dbReference type="InterPro" id="IPR036402">
    <property type="entry name" value="EF-Ts_dimer_sf"/>
</dbReference>
<feature type="region of interest" description="Involved in Mg(2+) ion dislocation from EF-Tu" evidence="6">
    <location>
        <begin position="82"/>
        <end position="85"/>
    </location>
</feature>
<dbReference type="Gene3D" id="1.10.8.10">
    <property type="entry name" value="DNA helicase RuvA subunit, C-terminal domain"/>
    <property type="match status" value="1"/>
</dbReference>
<dbReference type="SUPFAM" id="SSF54713">
    <property type="entry name" value="Elongation factor Ts (EF-Ts), dimerisation domain"/>
    <property type="match status" value="2"/>
</dbReference>
<evidence type="ECO:0000256" key="6">
    <source>
        <dbReference type="HAMAP-Rule" id="MF_00050"/>
    </source>
</evidence>
<gene>
    <name evidence="6 8" type="primary">tsf</name>
    <name evidence="8" type="ORF">AAAT05_01095</name>
</gene>
<feature type="domain" description="Translation elongation factor EFTs/EF1B dimerisation" evidence="7">
    <location>
        <begin position="73"/>
        <end position="289"/>
    </location>
</feature>
<dbReference type="Gene3D" id="3.30.479.20">
    <property type="entry name" value="Elongation factor Ts, dimerisation domain"/>
    <property type="match status" value="2"/>
</dbReference>
<evidence type="ECO:0000256" key="3">
    <source>
        <dbReference type="ARBA" id="ARBA00022768"/>
    </source>
</evidence>
<accession>A0ABV1IF59</accession>
<evidence type="ECO:0000256" key="2">
    <source>
        <dbReference type="ARBA" id="ARBA00016956"/>
    </source>
</evidence>
<comment type="similarity">
    <text evidence="1 6">Belongs to the EF-Ts family.</text>
</comment>
<comment type="subcellular location">
    <subcellularLocation>
        <location evidence="6">Cytoplasm</location>
    </subcellularLocation>
</comment>
<comment type="caution">
    <text evidence="8">The sequence shown here is derived from an EMBL/GenBank/DDBJ whole genome shotgun (WGS) entry which is preliminary data.</text>
</comment>
<evidence type="ECO:0000256" key="1">
    <source>
        <dbReference type="ARBA" id="ARBA00005532"/>
    </source>
</evidence>
<dbReference type="NCBIfam" id="TIGR00116">
    <property type="entry name" value="tsf"/>
    <property type="match status" value="1"/>
</dbReference>
<keyword evidence="9" id="KW-1185">Reference proteome</keyword>
<evidence type="ECO:0000256" key="5">
    <source>
        <dbReference type="ARBA" id="ARBA00025453"/>
    </source>
</evidence>
<dbReference type="CDD" id="cd14275">
    <property type="entry name" value="UBA_EF-Ts"/>
    <property type="match status" value="1"/>
</dbReference>
<evidence type="ECO:0000259" key="7">
    <source>
        <dbReference type="Pfam" id="PF00889"/>
    </source>
</evidence>
<proteinExistence type="inferred from homology"/>
<protein>
    <recommendedName>
        <fullName evidence="2 6">Elongation factor Ts</fullName>
        <shortName evidence="6">EF-Ts</shortName>
    </recommendedName>
</protein>
<evidence type="ECO:0000256" key="4">
    <source>
        <dbReference type="ARBA" id="ARBA00022917"/>
    </source>
</evidence>
<dbReference type="Gene3D" id="1.10.286.20">
    <property type="match status" value="1"/>
</dbReference>
<keyword evidence="3 6" id="KW-0251">Elongation factor</keyword>
<dbReference type="HAMAP" id="MF_00050">
    <property type="entry name" value="EF_Ts"/>
    <property type="match status" value="1"/>
</dbReference>
<dbReference type="InterPro" id="IPR009060">
    <property type="entry name" value="UBA-like_sf"/>
</dbReference>
<comment type="function">
    <text evidence="5 6">Associates with the EF-Tu.GDP complex and induces the exchange of GDP to GTP. It remains bound to the aminoacyl-tRNA.EF-Tu.GTP complex up to the GTP hydrolysis stage on the ribosome.</text>
</comment>
<organism evidence="8 9">
    <name type="scientific">Paratractidigestivibacter faecalis</name>
    <dbReference type="NCBI Taxonomy" id="2292441"/>
    <lineage>
        <taxon>Bacteria</taxon>
        <taxon>Bacillati</taxon>
        <taxon>Actinomycetota</taxon>
        <taxon>Coriobacteriia</taxon>
        <taxon>Coriobacteriales</taxon>
        <taxon>Atopobiaceae</taxon>
        <taxon>Paratractidigestivibacter</taxon>
    </lineage>
</organism>
<dbReference type="PANTHER" id="PTHR11741:SF0">
    <property type="entry name" value="ELONGATION FACTOR TS, MITOCHONDRIAL"/>
    <property type="match status" value="1"/>
</dbReference>
<evidence type="ECO:0000313" key="9">
    <source>
        <dbReference type="Proteomes" id="UP001478817"/>
    </source>
</evidence>
<dbReference type="InterPro" id="IPR001816">
    <property type="entry name" value="Transl_elong_EFTs/EF1B"/>
</dbReference>